<feature type="compositionally biased region" description="Polar residues" evidence="3">
    <location>
        <begin position="1036"/>
        <end position="1054"/>
    </location>
</feature>
<dbReference type="GO" id="GO:0008289">
    <property type="term" value="F:lipid binding"/>
    <property type="evidence" value="ECO:0007669"/>
    <property type="project" value="InterPro"/>
</dbReference>
<organism evidence="6 7">
    <name type="scientific">Crassostrea virginica</name>
    <name type="common">Eastern oyster</name>
    <dbReference type="NCBI Taxonomy" id="6565"/>
    <lineage>
        <taxon>Eukaryota</taxon>
        <taxon>Metazoa</taxon>
        <taxon>Spiralia</taxon>
        <taxon>Lophotrochozoa</taxon>
        <taxon>Mollusca</taxon>
        <taxon>Bivalvia</taxon>
        <taxon>Autobranchia</taxon>
        <taxon>Pteriomorphia</taxon>
        <taxon>Ostreida</taxon>
        <taxon>Ostreoidea</taxon>
        <taxon>Ostreidae</taxon>
        <taxon>Crassostrea</taxon>
    </lineage>
</organism>
<dbReference type="GeneID" id="111125856"/>
<gene>
    <name evidence="7" type="primary">LOC111125856</name>
</gene>
<dbReference type="Gene3D" id="3.30.530.20">
    <property type="match status" value="1"/>
</dbReference>
<dbReference type="InterPro" id="IPR008936">
    <property type="entry name" value="Rho_GTPase_activation_prot"/>
</dbReference>
<evidence type="ECO:0000259" key="4">
    <source>
        <dbReference type="PROSITE" id="PS50238"/>
    </source>
</evidence>
<dbReference type="InterPro" id="IPR023393">
    <property type="entry name" value="START-like_dom_sf"/>
</dbReference>
<evidence type="ECO:0000313" key="7">
    <source>
        <dbReference type="RefSeq" id="XP_022325757.1"/>
    </source>
</evidence>
<accession>A0A8B8DCD3</accession>
<feature type="compositionally biased region" description="Low complexity" evidence="3">
    <location>
        <begin position="451"/>
        <end position="463"/>
    </location>
</feature>
<protein>
    <submittedName>
        <fullName evidence="7">Rho GTPase-activating protein 7-like isoform X1</fullName>
    </submittedName>
</protein>
<keyword evidence="2" id="KW-0597">Phosphoprotein</keyword>
<dbReference type="OrthoDB" id="10003330at2759"/>
<dbReference type="CDD" id="cd09538">
    <property type="entry name" value="SAM_DLC1_2-like"/>
    <property type="match status" value="1"/>
</dbReference>
<keyword evidence="1" id="KW-0343">GTPase activation</keyword>
<dbReference type="SUPFAM" id="SSF47769">
    <property type="entry name" value="SAM/Pointed domain"/>
    <property type="match status" value="1"/>
</dbReference>
<dbReference type="GO" id="GO:0007165">
    <property type="term" value="P:signal transduction"/>
    <property type="evidence" value="ECO:0007669"/>
    <property type="project" value="InterPro"/>
</dbReference>
<feature type="compositionally biased region" description="Polar residues" evidence="3">
    <location>
        <begin position="644"/>
        <end position="677"/>
    </location>
</feature>
<dbReference type="Gene3D" id="1.10.287.2070">
    <property type="match status" value="1"/>
</dbReference>
<dbReference type="FunFam" id="3.30.530.20:FF:000009">
    <property type="entry name" value="StAR related lipid transfer domain containing 13"/>
    <property type="match status" value="1"/>
</dbReference>
<feature type="region of interest" description="Disordered" evidence="3">
    <location>
        <begin position="200"/>
        <end position="271"/>
    </location>
</feature>
<dbReference type="SUPFAM" id="SSF55961">
    <property type="entry name" value="Bet v1-like"/>
    <property type="match status" value="1"/>
</dbReference>
<feature type="compositionally biased region" description="Polar residues" evidence="3">
    <location>
        <begin position="874"/>
        <end position="888"/>
    </location>
</feature>
<feature type="compositionally biased region" description="Basic and acidic residues" evidence="3">
    <location>
        <begin position="464"/>
        <end position="473"/>
    </location>
</feature>
<feature type="compositionally biased region" description="Basic and acidic residues" evidence="3">
    <location>
        <begin position="1055"/>
        <end position="1082"/>
    </location>
</feature>
<dbReference type="PROSITE" id="PS50238">
    <property type="entry name" value="RHOGAP"/>
    <property type="match status" value="1"/>
</dbReference>
<dbReference type="SMART" id="SM00324">
    <property type="entry name" value="RhoGAP"/>
    <property type="match status" value="1"/>
</dbReference>
<evidence type="ECO:0000256" key="1">
    <source>
        <dbReference type="ARBA" id="ARBA00022468"/>
    </source>
</evidence>
<reference evidence="7" key="1">
    <citation type="submission" date="2025-08" db="UniProtKB">
        <authorList>
            <consortium name="RefSeq"/>
        </authorList>
    </citation>
    <scope>IDENTIFICATION</scope>
    <source>
        <tissue evidence="7">Whole sample</tissue>
    </source>
</reference>
<feature type="domain" description="START" evidence="5">
    <location>
        <begin position="1414"/>
        <end position="1626"/>
    </location>
</feature>
<feature type="compositionally biased region" description="Polar residues" evidence="3">
    <location>
        <begin position="211"/>
        <end position="245"/>
    </location>
</feature>
<feature type="region of interest" description="Disordered" evidence="3">
    <location>
        <begin position="640"/>
        <end position="684"/>
    </location>
</feature>
<dbReference type="GO" id="GO:0035023">
    <property type="term" value="P:regulation of Rho protein signal transduction"/>
    <property type="evidence" value="ECO:0007669"/>
    <property type="project" value="TreeGrafter"/>
</dbReference>
<dbReference type="InterPro" id="IPR013761">
    <property type="entry name" value="SAM/pointed_sf"/>
</dbReference>
<evidence type="ECO:0000256" key="3">
    <source>
        <dbReference type="SAM" id="MobiDB-lite"/>
    </source>
</evidence>
<dbReference type="InterPro" id="IPR000198">
    <property type="entry name" value="RhoGAP_dom"/>
</dbReference>
<dbReference type="SUPFAM" id="SSF48350">
    <property type="entry name" value="GTPase activation domain, GAP"/>
    <property type="match status" value="1"/>
</dbReference>
<dbReference type="Gene3D" id="1.10.555.10">
    <property type="entry name" value="Rho GTPase activation protein"/>
    <property type="match status" value="1"/>
</dbReference>
<proteinExistence type="predicted"/>
<dbReference type="RefSeq" id="XP_022325757.1">
    <property type="nucleotide sequence ID" value="XM_022470049.1"/>
</dbReference>
<evidence type="ECO:0000259" key="5">
    <source>
        <dbReference type="PROSITE" id="PS50848"/>
    </source>
</evidence>
<dbReference type="InterPro" id="IPR002913">
    <property type="entry name" value="START_lipid-bd_dom"/>
</dbReference>
<feature type="region of interest" description="Disordered" evidence="3">
    <location>
        <begin position="451"/>
        <end position="533"/>
    </location>
</feature>
<dbReference type="CDD" id="cd08869">
    <property type="entry name" value="START_RhoGAP"/>
    <property type="match status" value="1"/>
</dbReference>
<evidence type="ECO:0000256" key="2">
    <source>
        <dbReference type="ARBA" id="ARBA00022553"/>
    </source>
</evidence>
<dbReference type="KEGG" id="cvn:111125856"/>
<evidence type="ECO:0000313" key="6">
    <source>
        <dbReference type="Proteomes" id="UP000694844"/>
    </source>
</evidence>
<sequence length="1628" mass="183789">MGSQTIEDYAAFELYLQQAQEEIGLCLSGATTPITPTGEEICFPPRNSDSYGDDQLPFDLSDGDPTPVNSPCLEENGEVYNQKFYEFELQQSISESDDRNSFSSNKDLLESAPLTPHFLPSVDKSEHIIEETLREHRALHRSNTSPNLPQPHRKIQRSVSVTDHYPEENSEFYIGEKNEITTDVNENVNVNQSLNRALLKKTPSPRHRRSLSTTAVQTSFDENSNPFDEFQPSSKHVSQGTNTTDSLERPRKRNKSVGDVETRSPIKKPTNFPQVLVRGNRMGAFFHDQSPEMQVMVASTSPVLFRRKPSAKGRNRPRLPANEIYCNNAQNMINNMDTVEMELELKRQEEFFLKKDVSQTWHGSTANKWKKFYAPVVEQLANRHIENGYQTLPSKTSLLDEMHKKYCAYQYKNKAMRDIVMNGTLPPKFQSSPPPPDRMKSRSWLLQHYTIPLPSTTSSPDSPEVNKKLEVSKNLKGKRTVSSNKEKLQSDESDKQTSSPSEEEKEVPMENQELVSQPESPAIQMRKKSPILNIQRTKSEDEIEAVEACRWLKEAGFPQYAQMYDDCQFPIDISSVEKDHDFLDRDSMQPLVRRLSTLNKCAVMRIGTPAKKPGDDSDDEDQCALSDKWKYQHNIRRWSRKDLNSPSSDGQPLSPTVKSSSSNDSLLTDQNSSSETGDSPVLDSKMHHEKGLASDDYFGAKTSIPQGHLTPSTRTLSPRLRRAASERIKGAKNFLKRLESFKSQKTRRIPRNGNVEISGPVVMDTDEMQAKIRHLNCKELSPSSEVPPTLPVVEDNKIVPTEPWSDSATNYNSELSVPQPAVISTSEISDSNSALNSSLKLLEDTSQSSSEDHSSVKSPSLLSGHTHLRKPNLSWKTTSDSELFPSDNSPSVSFVLPEDHKPGTFPKVLSTGYVETERGHGINPRTGSFSVGSDRKDETVINGALVKRRGSAGPRLDSNRMSVYDNVEPEEDLETAQQELDMILSKVFEDINVLNKAIYGEDAEIVEPPSSSHNSTVNKSDDESLKNLSALETDDSLNGNDDQDVTSRTNSSPDTSDHDITTGELSHDDSTENIEGRERRDSGVGSSLTRAPSDRRRQRIRWHSFQKSHRPSVSGRNTHISSLSVCQLMVLQKLSLCRLTGLIEKYSPNRSGWNWSMPGFMKRHKTPNYNDRNVFGVPLLVTLQRTGQPLPQCMLSAMRYLRKTAKDAVGIFRKSGVRTRIQKLKNEVEANPDVVNFQELQAYDVADLLKQYFRELPECLLTNKLSEVFINIFIYLPGEQRLEALQSAVVLLPDENREVLQSLLFFLYDISTQAEDHQMTASNLAVCFAPSLFNMSGTKSVTQSPSPRRPRKNLGVPDARELQEQKAAHECLTTLIQECKKLFNIPTAMMSKCRFSYIEQGDPVSLEEFNKRSSEEDQLAYHNYVDTAIQGLLKESRDKFKGWVSLNSVPTDVDLSYKKVTDGHPLRLWRCSAEVEAPPYVALDRVKDERHIWDEDLIKWRSIERLDSQAEVFQYTQSSMAPHPARDFCALRSWRTDLPKGSCALVSTSIEHPQAELNGAIQGVVLASHYLIEPCGSGKSRVTHISRIDMRGRTPDWYKKVYSYNCVNQMERIRDSLKQSTDGPESTV</sequence>
<feature type="region of interest" description="Disordered" evidence="3">
    <location>
        <begin position="1031"/>
        <end position="1098"/>
    </location>
</feature>
<dbReference type="Pfam" id="PF01852">
    <property type="entry name" value="START"/>
    <property type="match status" value="1"/>
</dbReference>
<dbReference type="GO" id="GO:0005096">
    <property type="term" value="F:GTPase activator activity"/>
    <property type="evidence" value="ECO:0007669"/>
    <property type="project" value="UniProtKB-KW"/>
</dbReference>
<dbReference type="Proteomes" id="UP000694844">
    <property type="component" value="Chromosome 3"/>
</dbReference>
<dbReference type="GO" id="GO:0030036">
    <property type="term" value="P:actin cytoskeleton organization"/>
    <property type="evidence" value="ECO:0007669"/>
    <property type="project" value="TreeGrafter"/>
</dbReference>
<feature type="compositionally biased region" description="Basic and acidic residues" evidence="3">
    <location>
        <begin position="484"/>
        <end position="495"/>
    </location>
</feature>
<dbReference type="SMART" id="SM00234">
    <property type="entry name" value="START"/>
    <property type="match status" value="1"/>
</dbReference>
<dbReference type="PROSITE" id="PS50848">
    <property type="entry name" value="START"/>
    <property type="match status" value="1"/>
</dbReference>
<name>A0A8B8DCD3_CRAVI</name>
<keyword evidence="6" id="KW-1185">Reference proteome</keyword>
<dbReference type="Pfam" id="PF00620">
    <property type="entry name" value="RhoGAP"/>
    <property type="match status" value="1"/>
</dbReference>
<dbReference type="PANTHER" id="PTHR12659:SF7">
    <property type="entry name" value="CROSSVEINLESS C, ISOFORM C"/>
    <property type="match status" value="1"/>
</dbReference>
<feature type="region of interest" description="Disordered" evidence="3">
    <location>
        <begin position="842"/>
        <end position="888"/>
    </location>
</feature>
<feature type="domain" description="Rho-GAP" evidence="4">
    <location>
        <begin position="1177"/>
        <end position="1383"/>
    </location>
</feature>
<dbReference type="PANTHER" id="PTHR12659">
    <property type="entry name" value="RHO-TYPE GTPASE ACTIVATING PROTEIN"/>
    <property type="match status" value="1"/>
</dbReference>